<protein>
    <submittedName>
        <fullName evidence="2">Uncharacterized protein</fullName>
    </submittedName>
</protein>
<gene>
    <name evidence="2" type="ORF">CALCODRAFT_194729</name>
</gene>
<dbReference type="InParanoid" id="A0A165HIH9"/>
<dbReference type="EMBL" id="KV423941">
    <property type="protein sequence ID" value="KZT59344.1"/>
    <property type="molecule type" value="Genomic_DNA"/>
</dbReference>
<dbReference type="AlphaFoldDB" id="A0A165HIH9"/>
<dbReference type="OrthoDB" id="10535035at2759"/>
<name>A0A165HIH9_9BASI</name>
<reference evidence="2 3" key="1">
    <citation type="journal article" date="2016" name="Mol. Biol. Evol.">
        <title>Comparative Genomics of Early-Diverging Mushroom-Forming Fungi Provides Insights into the Origins of Lignocellulose Decay Capabilities.</title>
        <authorList>
            <person name="Nagy L.G."/>
            <person name="Riley R."/>
            <person name="Tritt A."/>
            <person name="Adam C."/>
            <person name="Daum C."/>
            <person name="Floudas D."/>
            <person name="Sun H."/>
            <person name="Yadav J.S."/>
            <person name="Pangilinan J."/>
            <person name="Larsson K.H."/>
            <person name="Matsuura K."/>
            <person name="Barry K."/>
            <person name="Labutti K."/>
            <person name="Kuo R."/>
            <person name="Ohm R.A."/>
            <person name="Bhattacharya S.S."/>
            <person name="Shirouzu T."/>
            <person name="Yoshinaga Y."/>
            <person name="Martin F.M."/>
            <person name="Grigoriev I.V."/>
            <person name="Hibbett D.S."/>
        </authorList>
    </citation>
    <scope>NUCLEOTIDE SEQUENCE [LARGE SCALE GENOMIC DNA]</scope>
    <source>
        <strain evidence="2 3">HHB12733</strain>
    </source>
</reference>
<accession>A0A165HIH9</accession>
<keyword evidence="3" id="KW-1185">Reference proteome</keyword>
<organism evidence="2 3">
    <name type="scientific">Calocera cornea HHB12733</name>
    <dbReference type="NCBI Taxonomy" id="1353952"/>
    <lineage>
        <taxon>Eukaryota</taxon>
        <taxon>Fungi</taxon>
        <taxon>Dikarya</taxon>
        <taxon>Basidiomycota</taxon>
        <taxon>Agaricomycotina</taxon>
        <taxon>Dacrymycetes</taxon>
        <taxon>Dacrymycetales</taxon>
        <taxon>Dacrymycetaceae</taxon>
        <taxon>Calocera</taxon>
    </lineage>
</organism>
<evidence type="ECO:0000256" key="1">
    <source>
        <dbReference type="SAM" id="MobiDB-lite"/>
    </source>
</evidence>
<proteinExistence type="predicted"/>
<dbReference type="Proteomes" id="UP000076842">
    <property type="component" value="Unassembled WGS sequence"/>
</dbReference>
<sequence>MSSQTATTGLWPFRGLWQQLVNIFYRKTAFGAHEAEALLPYPNPNPNPGVPHSTLTMSISTSSSSYQLSSGMLTPCTPGMLDPEHHNTPLPSGLEQQPTPQLDIAQLDRELECLTQLSTATSSLHDELKAELDADMEDVLRSPAARAAWEDVQDEVDAMPLSLSRSSTHLSASVSSCHLSPSSAGSSLSSRSRRSRPPSSIGERAPVYPDPIGTASKALSAQGSSVGCSSPGPLTPCAPAAFYSYANTCEDPQHREKHQEKHQEKEQHEWQDHPCMRFWQHCTPAHLETLEQFVAVWISNGLQMVESDWRRLDVAEREKEGTRRVYEGLLEQYAALRAYRVYRSGCTAEQLLDELSV</sequence>
<evidence type="ECO:0000313" key="2">
    <source>
        <dbReference type="EMBL" id="KZT59344.1"/>
    </source>
</evidence>
<evidence type="ECO:0000313" key="3">
    <source>
        <dbReference type="Proteomes" id="UP000076842"/>
    </source>
</evidence>
<feature type="region of interest" description="Disordered" evidence="1">
    <location>
        <begin position="172"/>
        <end position="216"/>
    </location>
</feature>
<feature type="compositionally biased region" description="Low complexity" evidence="1">
    <location>
        <begin position="172"/>
        <end position="190"/>
    </location>
</feature>